<sequence>MEMRRAAENVRILPTHVALCKLKAFLSECRRRAAEIAKAESVEPVGVMPA</sequence>
<organism evidence="1 2">
    <name type="scientific">Neisseria meningitidis</name>
    <dbReference type="NCBI Taxonomy" id="487"/>
    <lineage>
        <taxon>Bacteria</taxon>
        <taxon>Pseudomonadati</taxon>
        <taxon>Pseudomonadota</taxon>
        <taxon>Betaproteobacteria</taxon>
        <taxon>Neisseriales</taxon>
        <taxon>Neisseriaceae</taxon>
        <taxon>Neisseria</taxon>
    </lineage>
</organism>
<accession>X5EMN7</accession>
<dbReference type="EMBL" id="CP007524">
    <property type="protein sequence ID" value="AHW74701.1"/>
    <property type="molecule type" value="Genomic_DNA"/>
</dbReference>
<dbReference type="KEGG" id="nmx:NMA510612_0390"/>
<protein>
    <submittedName>
        <fullName evidence="1">Uncharacterized protein</fullName>
    </submittedName>
</protein>
<name>X5EMN7_NEIME</name>
<reference evidence="2" key="2">
    <citation type="submission" date="2014-02" db="EMBL/GenBank/DDBJ databases">
        <title>Complete Genome Sequence of Neisseria meningitides, serogroup A strain 510612.</title>
        <authorList>
            <person name="Zhang X."/>
            <person name="Zhang Y."/>
            <person name="Yang J."/>
            <person name="Zhu Y."/>
            <person name="Jin Q."/>
        </authorList>
    </citation>
    <scope>NUCLEOTIDE SEQUENCE</scope>
    <source>
        <strain evidence="2">NMA510612</strain>
    </source>
</reference>
<evidence type="ECO:0000313" key="1">
    <source>
        <dbReference type="EMBL" id="AHW74701.1"/>
    </source>
</evidence>
<gene>
    <name evidence="1" type="ORF">NMA510612_0390</name>
</gene>
<evidence type="ECO:0000313" key="2">
    <source>
        <dbReference type="Proteomes" id="UP000023582"/>
    </source>
</evidence>
<proteinExistence type="predicted"/>
<dbReference type="Proteomes" id="UP000023582">
    <property type="component" value="Chromosome"/>
</dbReference>
<dbReference type="AlphaFoldDB" id="X5EMN7"/>
<reference evidence="1 2" key="1">
    <citation type="journal article" date="2014" name="Genome Announc.">
        <title>Complete Genome Sequence of Neisseria meningitidis Serogroup A Strain NMA510612, Isolated from a Patient with Bacterial Meningitis in China.</title>
        <authorList>
            <person name="Zhang Y."/>
            <person name="Yang J."/>
            <person name="Xu L."/>
            <person name="Zhu Y."/>
            <person name="Liu B."/>
            <person name="Shao Z."/>
            <person name="Zhang X."/>
            <person name="Jin Q."/>
        </authorList>
    </citation>
    <scope>NUCLEOTIDE SEQUENCE [LARGE SCALE GENOMIC DNA]</scope>
    <source>
        <strain evidence="2">NMA510612</strain>
    </source>
</reference>
<dbReference type="PATRIC" id="fig|487.517.peg.392"/>